<gene>
    <name evidence="1" type="ORF">AM592_11650</name>
</gene>
<keyword evidence="2" id="KW-1185">Reference proteome</keyword>
<reference evidence="2" key="1">
    <citation type="submission" date="2015-08" db="EMBL/GenBank/DDBJ databases">
        <title>Genome sequencing project for genomic taxonomy and phylogenomics of Bacillus-like bacteria.</title>
        <authorList>
            <person name="Liu B."/>
            <person name="Wang J."/>
            <person name="Zhu Y."/>
            <person name="Liu G."/>
            <person name="Chen Q."/>
            <person name="Chen Z."/>
            <person name="Lan J."/>
            <person name="Che J."/>
            <person name="Ge C."/>
            <person name="Shi H."/>
            <person name="Pan Z."/>
            <person name="Liu X."/>
        </authorList>
    </citation>
    <scope>NUCLEOTIDE SEQUENCE [LARGE SCALE GENOMIC DNA]</scope>
    <source>
        <strain evidence="2">FJAT-4402</strain>
    </source>
</reference>
<dbReference type="EMBL" id="CP012600">
    <property type="protein sequence ID" value="ALC82165.1"/>
    <property type="molecule type" value="Genomic_DNA"/>
</dbReference>
<organism evidence="1 2">
    <name type="scientific">Bacillus gobiensis</name>
    <dbReference type="NCBI Taxonomy" id="1441095"/>
    <lineage>
        <taxon>Bacteria</taxon>
        <taxon>Bacillati</taxon>
        <taxon>Bacillota</taxon>
        <taxon>Bacilli</taxon>
        <taxon>Bacillales</taxon>
        <taxon>Bacillaceae</taxon>
        <taxon>Bacillus</taxon>
    </lineage>
</organism>
<accession>A0A0M4G9R0</accession>
<name>A0A0M4G9R0_9BACI</name>
<dbReference type="RefSeq" id="WP_053603946.1">
    <property type="nucleotide sequence ID" value="NZ_CP012600.1"/>
</dbReference>
<reference evidence="1 2" key="2">
    <citation type="journal article" date="2016" name="Int. J. Syst. Evol. Microbiol.">
        <title>Bacillus gobiensis sp. nov., isolated from a soil sample.</title>
        <authorList>
            <person name="Liu B."/>
            <person name="Liu G.H."/>
            <person name="Cetin S."/>
            <person name="Schumann P."/>
            <person name="Pan Z.Z."/>
            <person name="Chen Q.Q."/>
        </authorList>
    </citation>
    <scope>NUCLEOTIDE SEQUENCE [LARGE SCALE GENOMIC DNA]</scope>
    <source>
        <strain evidence="1 2">FJAT-4402</strain>
    </source>
</reference>
<protein>
    <submittedName>
        <fullName evidence="1">Uncharacterized protein</fullName>
    </submittedName>
</protein>
<sequence>MEDKLQEIVNEASIRTTIFEDSYIVEIRKESFDYLIEQAEKAVNVENERYYQALIDITRNPSIQSADQMYRVALKALAGDSE</sequence>
<evidence type="ECO:0000313" key="1">
    <source>
        <dbReference type="EMBL" id="ALC82165.1"/>
    </source>
</evidence>
<proteinExistence type="predicted"/>
<evidence type="ECO:0000313" key="2">
    <source>
        <dbReference type="Proteomes" id="UP000067625"/>
    </source>
</evidence>
<dbReference type="AlphaFoldDB" id="A0A0M4G9R0"/>
<dbReference type="PATRIC" id="fig|1441095.3.peg.2546"/>
<dbReference type="Proteomes" id="UP000067625">
    <property type="component" value="Chromosome"/>
</dbReference>